<dbReference type="PANTHER" id="PTHR30036:SF7">
    <property type="entry name" value="ABC TRANSPORTER PERIPLASMIC-BINDING PROTEIN YPHF"/>
    <property type="match status" value="1"/>
</dbReference>
<accession>A0A1J6HYB2</accession>
<dbReference type="Proteomes" id="UP000182985">
    <property type="component" value="Unassembled WGS sequence"/>
</dbReference>
<dbReference type="EMBL" id="MOEC01000050">
    <property type="protein sequence ID" value="OIS90486.1"/>
    <property type="molecule type" value="Genomic_DNA"/>
</dbReference>
<feature type="chain" id="PRO_5009639266" evidence="3">
    <location>
        <begin position="26"/>
        <end position="324"/>
    </location>
</feature>
<comment type="caution">
    <text evidence="5">The sequence shown here is derived from an EMBL/GenBank/DDBJ whole genome shotgun (WGS) entry which is preliminary data.</text>
</comment>
<evidence type="ECO:0000256" key="3">
    <source>
        <dbReference type="SAM" id="SignalP"/>
    </source>
</evidence>
<protein>
    <submittedName>
        <fullName evidence="5">ABC transporter substrate-binding protein</fullName>
    </submittedName>
</protein>
<feature type="signal peptide" evidence="3">
    <location>
        <begin position="1"/>
        <end position="25"/>
    </location>
</feature>
<keyword evidence="6" id="KW-1185">Reference proteome</keyword>
<gene>
    <name evidence="5" type="ORF">BLA27_26565</name>
</gene>
<keyword evidence="3" id="KW-0732">Signal</keyword>
<evidence type="ECO:0000256" key="2">
    <source>
        <dbReference type="ARBA" id="ARBA00007639"/>
    </source>
</evidence>
<dbReference type="CDD" id="cd01536">
    <property type="entry name" value="PBP1_ABC_sugar_binding-like"/>
    <property type="match status" value="1"/>
</dbReference>
<comment type="subcellular location">
    <subcellularLocation>
        <location evidence="1">Periplasm</location>
    </subcellularLocation>
</comment>
<sequence length="324" mass="34358">MYWERIRTFTMAALTTVLLALPSHAAEPPKGGTVAAVENTKGPIRIAFLSFQNNPFWMPVTEGAGAANDYLSNFNAKVDFIDLGSELSAEAVVSGVEGALAKQYDGIVVVPIFDGTARIINEASDAGVPVFTIVAEGATPSKRLAFIGQNATSAGEQIGEFIVKKMNGRGKLGVITGYFGATQHNQRMAGALDYIKANAPEIQILGPFENKDKAEAAYSLLQDMSTANPDLKMVYVTAGGPFGAAKAVKDLNLTGKVGIVGFDHTPDNIQYLKTGEMVGLLDQAPYQQALDASVHLYNFLVSGHEPPSKVIPVAGNLLTPDNVK</sequence>
<dbReference type="GO" id="GO:0030246">
    <property type="term" value="F:carbohydrate binding"/>
    <property type="evidence" value="ECO:0007669"/>
    <property type="project" value="TreeGrafter"/>
</dbReference>
<evidence type="ECO:0000259" key="4">
    <source>
        <dbReference type="Pfam" id="PF13407"/>
    </source>
</evidence>
<organism evidence="5 6">
    <name type="scientific">Brucella cytisi</name>
    <dbReference type="NCBI Taxonomy" id="407152"/>
    <lineage>
        <taxon>Bacteria</taxon>
        <taxon>Pseudomonadati</taxon>
        <taxon>Pseudomonadota</taxon>
        <taxon>Alphaproteobacteria</taxon>
        <taxon>Hyphomicrobiales</taxon>
        <taxon>Brucellaceae</taxon>
        <taxon>Brucella/Ochrobactrum group</taxon>
        <taxon>Brucella</taxon>
    </lineage>
</organism>
<evidence type="ECO:0000256" key="1">
    <source>
        <dbReference type="ARBA" id="ARBA00004418"/>
    </source>
</evidence>
<dbReference type="PANTHER" id="PTHR30036">
    <property type="entry name" value="D-XYLOSE-BINDING PERIPLASMIC PROTEIN"/>
    <property type="match status" value="1"/>
</dbReference>
<dbReference type="SUPFAM" id="SSF53822">
    <property type="entry name" value="Periplasmic binding protein-like I"/>
    <property type="match status" value="1"/>
</dbReference>
<reference evidence="5 6" key="1">
    <citation type="submission" date="2016-10" db="EMBL/GenBank/DDBJ databases">
        <title>The Draft Genome Sequence of the Potato Rhizosphere Bacteria Ochrobactrum sp. IPA7.2.</title>
        <authorList>
            <person name="Gogoleva N.E."/>
            <person name="Khlopko Y.A."/>
            <person name="Burygin G.L."/>
            <person name="Plotnikov A.O."/>
        </authorList>
    </citation>
    <scope>NUCLEOTIDE SEQUENCE [LARGE SCALE GENOMIC DNA]</scope>
    <source>
        <strain evidence="5 6">IPA7.2</strain>
    </source>
</reference>
<dbReference type="InterPro" id="IPR028082">
    <property type="entry name" value="Peripla_BP_I"/>
</dbReference>
<comment type="similarity">
    <text evidence="2">Belongs to the bacterial solute-binding protein 2 family.</text>
</comment>
<dbReference type="Pfam" id="PF13407">
    <property type="entry name" value="Peripla_BP_4"/>
    <property type="match status" value="1"/>
</dbReference>
<feature type="domain" description="Periplasmic binding protein" evidence="4">
    <location>
        <begin position="50"/>
        <end position="292"/>
    </location>
</feature>
<proteinExistence type="inferred from homology"/>
<dbReference type="InterPro" id="IPR050555">
    <property type="entry name" value="Bact_Solute-Bind_Prot2"/>
</dbReference>
<dbReference type="RefSeq" id="WP_071634314.1">
    <property type="nucleotide sequence ID" value="NZ_MOEC01000050.1"/>
</dbReference>
<evidence type="ECO:0000313" key="5">
    <source>
        <dbReference type="EMBL" id="OIS90486.1"/>
    </source>
</evidence>
<dbReference type="GO" id="GO:0030288">
    <property type="term" value="C:outer membrane-bounded periplasmic space"/>
    <property type="evidence" value="ECO:0007669"/>
    <property type="project" value="TreeGrafter"/>
</dbReference>
<dbReference type="InterPro" id="IPR025997">
    <property type="entry name" value="SBP_2_dom"/>
</dbReference>
<dbReference type="OrthoDB" id="9781890at2"/>
<name>A0A1J6HYB2_9HYPH</name>
<evidence type="ECO:0000313" key="6">
    <source>
        <dbReference type="Proteomes" id="UP000182985"/>
    </source>
</evidence>
<dbReference type="AlphaFoldDB" id="A0A1J6HYB2"/>
<dbReference type="Gene3D" id="3.40.50.2300">
    <property type="match status" value="2"/>
</dbReference>